<protein>
    <submittedName>
        <fullName evidence="3">Peptide/nickel transport system substrate-binding protein</fullName>
    </submittedName>
</protein>
<dbReference type="PROSITE" id="PS51257">
    <property type="entry name" value="PROKAR_LIPOPROTEIN"/>
    <property type="match status" value="1"/>
</dbReference>
<dbReference type="Gene3D" id="3.10.105.10">
    <property type="entry name" value="Dipeptide-binding Protein, Domain 3"/>
    <property type="match status" value="1"/>
</dbReference>
<dbReference type="InterPro" id="IPR000914">
    <property type="entry name" value="SBP_5_dom"/>
</dbReference>
<dbReference type="Proteomes" id="UP000291591">
    <property type="component" value="Unassembled WGS sequence"/>
</dbReference>
<dbReference type="PIRSF" id="PIRSF002741">
    <property type="entry name" value="MppA"/>
    <property type="match status" value="1"/>
</dbReference>
<dbReference type="SUPFAM" id="SSF53850">
    <property type="entry name" value="Periplasmic binding protein-like II"/>
    <property type="match status" value="1"/>
</dbReference>
<dbReference type="GO" id="GO:1904680">
    <property type="term" value="F:peptide transmembrane transporter activity"/>
    <property type="evidence" value="ECO:0007669"/>
    <property type="project" value="TreeGrafter"/>
</dbReference>
<dbReference type="PANTHER" id="PTHR30290:SF65">
    <property type="entry name" value="MONOACYL PHOSPHATIDYLINOSITOL TETRAMANNOSIDE-BINDING PROTEIN LPQW-RELATED"/>
    <property type="match status" value="1"/>
</dbReference>
<evidence type="ECO:0000256" key="1">
    <source>
        <dbReference type="SAM" id="SignalP"/>
    </source>
</evidence>
<reference evidence="3 4" key="1">
    <citation type="submission" date="2019-02" db="EMBL/GenBank/DDBJ databases">
        <title>Sequencing the genomes of 1000 actinobacteria strains.</title>
        <authorList>
            <person name="Klenk H.-P."/>
        </authorList>
    </citation>
    <scope>NUCLEOTIDE SEQUENCE [LARGE SCALE GENOMIC DNA]</scope>
    <source>
        <strain evidence="3 4">DSM 45779</strain>
    </source>
</reference>
<feature type="chain" id="PRO_5039195250" evidence="1">
    <location>
        <begin position="25"/>
        <end position="514"/>
    </location>
</feature>
<dbReference type="EMBL" id="SHKL01000001">
    <property type="protein sequence ID" value="RZT87776.1"/>
    <property type="molecule type" value="Genomic_DNA"/>
</dbReference>
<dbReference type="OrthoDB" id="5243526at2"/>
<sequence>MTGRGRAGAGRVAAVLAAVTVLLAGCGGAATDQGAAQPDGELTVALQFPPRAAYAFDADDGARLQSLGVAETLTSVDGNVAPVPSLATAWQQSADGRSWRFTLRPGVRFHDGAPLDPAAVVTALRYVAGVSAPPRAIRGIGFAVAADGPDAVRITTSAPDPVMPLRMSSGNLGILSPAAYAGGGAPEVVRTATGPYVLDAVNGTDSAVLVRNDAYWGTRGGAGRVTVRYVTDPQTRALAVQSGDVQFAEGLPNASLPQLRSSGAEVVEYPNARTVELLLNQSAAPFSDLRVRQAVTKAIDRPVLAAQVLGGAADPAADLFGAAVPWGVTQPPPAADVEGAKTLLAQAGYGPARPLTVRLQTFPNRPELPVLATAIQAMLARAGVTVQIQVGNYDAQEPDVLAGRFDMFLNSRSYLSDYPDATSTLSSDYTCEGSYNIDHFCSPAYDALIARLPTVTDVAARQQLFAQAARMLTDQAVGVMVVHPKNTAVLSGATGFVPDPLGVRPVLPPLQRTG</sequence>
<dbReference type="AlphaFoldDB" id="A0A4Q7V0F8"/>
<dbReference type="InterPro" id="IPR030678">
    <property type="entry name" value="Peptide/Ni-bd"/>
</dbReference>
<name>A0A4Q7V0F8_PSEST</name>
<keyword evidence="1" id="KW-0732">Signal</keyword>
<evidence type="ECO:0000313" key="3">
    <source>
        <dbReference type="EMBL" id="RZT87776.1"/>
    </source>
</evidence>
<dbReference type="CDD" id="cd08490">
    <property type="entry name" value="PBP2_NikA_DppA_OppA_like_3"/>
    <property type="match status" value="1"/>
</dbReference>
<dbReference type="PANTHER" id="PTHR30290">
    <property type="entry name" value="PERIPLASMIC BINDING COMPONENT OF ABC TRANSPORTER"/>
    <property type="match status" value="1"/>
</dbReference>
<accession>A0A4Q7V0F8</accession>
<dbReference type="RefSeq" id="WP_130291875.1">
    <property type="nucleotide sequence ID" value="NZ_SHKL01000001.1"/>
</dbReference>
<dbReference type="InterPro" id="IPR039424">
    <property type="entry name" value="SBP_5"/>
</dbReference>
<gene>
    <name evidence="3" type="ORF">EV383_4702</name>
</gene>
<evidence type="ECO:0000313" key="4">
    <source>
        <dbReference type="Proteomes" id="UP000291591"/>
    </source>
</evidence>
<dbReference type="GO" id="GO:0042597">
    <property type="term" value="C:periplasmic space"/>
    <property type="evidence" value="ECO:0007669"/>
    <property type="project" value="UniProtKB-ARBA"/>
</dbReference>
<feature type="signal peptide" evidence="1">
    <location>
        <begin position="1"/>
        <end position="24"/>
    </location>
</feature>
<dbReference type="GO" id="GO:0015833">
    <property type="term" value="P:peptide transport"/>
    <property type="evidence" value="ECO:0007669"/>
    <property type="project" value="TreeGrafter"/>
</dbReference>
<dbReference type="Pfam" id="PF00496">
    <property type="entry name" value="SBP_bac_5"/>
    <property type="match status" value="1"/>
</dbReference>
<dbReference type="GO" id="GO:0043190">
    <property type="term" value="C:ATP-binding cassette (ABC) transporter complex"/>
    <property type="evidence" value="ECO:0007669"/>
    <property type="project" value="InterPro"/>
</dbReference>
<feature type="domain" description="Solute-binding protein family 5" evidence="2">
    <location>
        <begin position="82"/>
        <end position="435"/>
    </location>
</feature>
<evidence type="ECO:0000259" key="2">
    <source>
        <dbReference type="Pfam" id="PF00496"/>
    </source>
</evidence>
<comment type="caution">
    <text evidence="3">The sequence shown here is derived from an EMBL/GenBank/DDBJ whole genome shotgun (WGS) entry which is preliminary data.</text>
</comment>
<proteinExistence type="predicted"/>
<keyword evidence="4" id="KW-1185">Reference proteome</keyword>
<organism evidence="3 4">
    <name type="scientific">Pseudonocardia sediminis</name>
    <dbReference type="NCBI Taxonomy" id="1397368"/>
    <lineage>
        <taxon>Bacteria</taxon>
        <taxon>Bacillati</taxon>
        <taxon>Actinomycetota</taxon>
        <taxon>Actinomycetes</taxon>
        <taxon>Pseudonocardiales</taxon>
        <taxon>Pseudonocardiaceae</taxon>
        <taxon>Pseudonocardia</taxon>
    </lineage>
</organism>
<dbReference type="Gene3D" id="3.40.190.10">
    <property type="entry name" value="Periplasmic binding protein-like II"/>
    <property type="match status" value="1"/>
</dbReference>